<dbReference type="EMBL" id="HBIP01026907">
    <property type="protein sequence ID" value="CAE0501179.1"/>
    <property type="molecule type" value="Transcribed_RNA"/>
</dbReference>
<feature type="compositionally biased region" description="Basic and acidic residues" evidence="1">
    <location>
        <begin position="86"/>
        <end position="99"/>
    </location>
</feature>
<feature type="compositionally biased region" description="Polar residues" evidence="1">
    <location>
        <begin position="182"/>
        <end position="191"/>
    </location>
</feature>
<feature type="compositionally biased region" description="Acidic residues" evidence="1">
    <location>
        <begin position="304"/>
        <end position="328"/>
    </location>
</feature>
<feature type="compositionally biased region" description="Low complexity" evidence="1">
    <location>
        <begin position="120"/>
        <end position="148"/>
    </location>
</feature>
<sequence length="396" mass="43110">MGCASSKASSAAVPPHNTDAQKRAVAENETERSQPKEQREEKSITSRTPVQTLQDVEPFIDQRTSAVSNKGQKGQANGKHLVPCTSEERDLQDIDRILSDPEMSLDLSNVKEGNRASPRGPQQGTQQQNHQQQHTQHQQQQQQQPLQLKEMDPDDPWSALQSQYRPQQLARISPLYEGSPKQALQQGSSSMKGGPAPLPPLKGYSNLGRGLGVNVPLPPLQPAKWEGEDGEVMMIEDNGGGSIPKGRSKNGSNPNSNRSVNSHYSSARSQLSSHTNQKQQAPSGTRKTGGWGNGNLAQPGTLMLDDDEGTVDELEVYVETPDMGDEQSAEAQGQNRADAQAKGLSPSQLKMDEDLGMEDLEEIDELFAQEQQITNNQGNSLASKYAKFEALAADED</sequence>
<accession>A0A7S3R3R9</accession>
<proteinExistence type="predicted"/>
<feature type="compositionally biased region" description="Polar residues" evidence="1">
    <location>
        <begin position="249"/>
        <end position="286"/>
    </location>
</feature>
<feature type="compositionally biased region" description="Polar residues" evidence="1">
    <location>
        <begin position="62"/>
        <end position="75"/>
    </location>
</feature>
<feature type="compositionally biased region" description="Polar residues" evidence="1">
    <location>
        <begin position="45"/>
        <end position="54"/>
    </location>
</feature>
<name>A0A7S3R3R9_DUNTE</name>
<evidence type="ECO:0000313" key="2">
    <source>
        <dbReference type="EMBL" id="CAE0501179.1"/>
    </source>
</evidence>
<feature type="compositionally biased region" description="Low complexity" evidence="1">
    <location>
        <begin position="1"/>
        <end position="12"/>
    </location>
</feature>
<feature type="compositionally biased region" description="Basic and acidic residues" evidence="1">
    <location>
        <begin position="19"/>
        <end position="44"/>
    </location>
</feature>
<evidence type="ECO:0000256" key="1">
    <source>
        <dbReference type="SAM" id="MobiDB-lite"/>
    </source>
</evidence>
<gene>
    <name evidence="2" type="ORF">DTER00134_LOCUS16252</name>
</gene>
<reference evidence="2" key="1">
    <citation type="submission" date="2021-01" db="EMBL/GenBank/DDBJ databases">
        <authorList>
            <person name="Corre E."/>
            <person name="Pelletier E."/>
            <person name="Niang G."/>
            <person name="Scheremetjew M."/>
            <person name="Finn R."/>
            <person name="Kale V."/>
            <person name="Holt S."/>
            <person name="Cochrane G."/>
            <person name="Meng A."/>
            <person name="Brown T."/>
            <person name="Cohen L."/>
        </authorList>
    </citation>
    <scope>NUCLEOTIDE SEQUENCE</scope>
    <source>
        <strain evidence="2">CCMP1320</strain>
    </source>
</reference>
<dbReference type="AlphaFoldDB" id="A0A7S3R3R9"/>
<organism evidence="2">
    <name type="scientific">Dunaliella tertiolecta</name>
    <name type="common">Green alga</name>
    <dbReference type="NCBI Taxonomy" id="3047"/>
    <lineage>
        <taxon>Eukaryota</taxon>
        <taxon>Viridiplantae</taxon>
        <taxon>Chlorophyta</taxon>
        <taxon>core chlorophytes</taxon>
        <taxon>Chlorophyceae</taxon>
        <taxon>CS clade</taxon>
        <taxon>Chlamydomonadales</taxon>
        <taxon>Dunaliellaceae</taxon>
        <taxon>Dunaliella</taxon>
    </lineage>
</organism>
<feature type="region of interest" description="Disordered" evidence="1">
    <location>
        <begin position="1"/>
        <end position="348"/>
    </location>
</feature>
<protein>
    <submittedName>
        <fullName evidence="2">Uncharacterized protein</fullName>
    </submittedName>
</protein>